<protein>
    <submittedName>
        <fullName evidence="1">Uncharacterized protein</fullName>
    </submittedName>
</protein>
<gene>
    <name evidence="1" type="ORF">PLEPLA_LOCUS14761</name>
</gene>
<keyword evidence="2" id="KW-1185">Reference proteome</keyword>
<dbReference type="AlphaFoldDB" id="A0A9N7UB68"/>
<dbReference type="EMBL" id="CADEAL010000920">
    <property type="protein sequence ID" value="CAB1426823.1"/>
    <property type="molecule type" value="Genomic_DNA"/>
</dbReference>
<evidence type="ECO:0000313" key="2">
    <source>
        <dbReference type="Proteomes" id="UP001153269"/>
    </source>
</evidence>
<accession>A0A9N7UB68</accession>
<comment type="caution">
    <text evidence="1">The sequence shown here is derived from an EMBL/GenBank/DDBJ whole genome shotgun (WGS) entry which is preliminary data.</text>
</comment>
<name>A0A9N7UB68_PLEPL</name>
<sequence>MESQRGQTERSVKDPGIERVVEVWKKIVAFFAHSWKRQCALQDAQHAKLVSLRGTRSYSATTEKPQPCADEEDTPEPKIWLWGSTLDLLNPLTEPPLMAQALSSPSPAKGSGEAIMAQPSGDIHGMDKHAMVRMPPMRTSSPSAGSSPSLTAVSGLIQITQCHPYLSAMRGPGDSSETSPSCYSENCGYDSNLKIP</sequence>
<proteinExistence type="predicted"/>
<evidence type="ECO:0000313" key="1">
    <source>
        <dbReference type="EMBL" id="CAB1426823.1"/>
    </source>
</evidence>
<organism evidence="1 2">
    <name type="scientific">Pleuronectes platessa</name>
    <name type="common">European plaice</name>
    <dbReference type="NCBI Taxonomy" id="8262"/>
    <lineage>
        <taxon>Eukaryota</taxon>
        <taxon>Metazoa</taxon>
        <taxon>Chordata</taxon>
        <taxon>Craniata</taxon>
        <taxon>Vertebrata</taxon>
        <taxon>Euteleostomi</taxon>
        <taxon>Actinopterygii</taxon>
        <taxon>Neopterygii</taxon>
        <taxon>Teleostei</taxon>
        <taxon>Neoteleostei</taxon>
        <taxon>Acanthomorphata</taxon>
        <taxon>Carangaria</taxon>
        <taxon>Pleuronectiformes</taxon>
        <taxon>Pleuronectoidei</taxon>
        <taxon>Pleuronectidae</taxon>
        <taxon>Pleuronectes</taxon>
    </lineage>
</organism>
<dbReference type="Proteomes" id="UP001153269">
    <property type="component" value="Unassembled WGS sequence"/>
</dbReference>
<reference evidence="1" key="1">
    <citation type="submission" date="2020-03" db="EMBL/GenBank/DDBJ databases">
        <authorList>
            <person name="Weist P."/>
        </authorList>
    </citation>
    <scope>NUCLEOTIDE SEQUENCE</scope>
</reference>